<keyword evidence="4 7" id="KW-0812">Transmembrane</keyword>
<evidence type="ECO:0000313" key="9">
    <source>
        <dbReference type="Proteomes" id="UP001162891"/>
    </source>
</evidence>
<dbReference type="PANTHER" id="PTHR33884:SF3">
    <property type="entry name" value="UPF0410 PROTEIN YMGE"/>
    <property type="match status" value="1"/>
</dbReference>
<evidence type="ECO:0000256" key="6">
    <source>
        <dbReference type="ARBA" id="ARBA00023136"/>
    </source>
</evidence>
<evidence type="ECO:0000313" key="8">
    <source>
        <dbReference type="EMBL" id="BDG02558.1"/>
    </source>
</evidence>
<evidence type="ECO:0000256" key="2">
    <source>
        <dbReference type="ARBA" id="ARBA00011006"/>
    </source>
</evidence>
<comment type="subcellular location">
    <subcellularLocation>
        <location evidence="1">Cell membrane</location>
        <topology evidence="1">Multi-pass membrane protein</topology>
    </subcellularLocation>
</comment>
<keyword evidence="9" id="KW-1185">Reference proteome</keyword>
<gene>
    <name evidence="8" type="ORF">AMOR_15540</name>
</gene>
<dbReference type="EMBL" id="AP025591">
    <property type="protein sequence ID" value="BDG02558.1"/>
    <property type="molecule type" value="Genomic_DNA"/>
</dbReference>
<proteinExistence type="inferred from homology"/>
<dbReference type="PANTHER" id="PTHR33884">
    <property type="entry name" value="UPF0410 PROTEIN YMGE"/>
    <property type="match status" value="1"/>
</dbReference>
<keyword evidence="3" id="KW-1003">Cell membrane</keyword>
<accession>A0ABN6MNJ5</accession>
<evidence type="ECO:0000256" key="5">
    <source>
        <dbReference type="ARBA" id="ARBA00022989"/>
    </source>
</evidence>
<dbReference type="InterPro" id="IPR007341">
    <property type="entry name" value="Transgly_assoc"/>
</dbReference>
<name>A0ABN6MNJ5_9BACT</name>
<evidence type="ECO:0000256" key="4">
    <source>
        <dbReference type="ARBA" id="ARBA00022692"/>
    </source>
</evidence>
<sequence length="88" mass="8831">MGILAWIIFGFIIGLIARAVVPGKQGMGFVMTTLLGIAGSLVGGLVASAISGSSVTGFQPTGFIGSLIGAIVLLVIAGMVMGPRRRTV</sequence>
<evidence type="ECO:0000256" key="3">
    <source>
        <dbReference type="ARBA" id="ARBA00022475"/>
    </source>
</evidence>
<comment type="similarity">
    <text evidence="2">Belongs to the UPF0410 family.</text>
</comment>
<protein>
    <submittedName>
        <fullName evidence="8">Transglycosylase</fullName>
    </submittedName>
</protein>
<feature type="transmembrane region" description="Helical" evidence="7">
    <location>
        <begin position="29"/>
        <end position="50"/>
    </location>
</feature>
<dbReference type="RefSeq" id="WP_248360249.1">
    <property type="nucleotide sequence ID" value="NZ_AP025591.1"/>
</dbReference>
<dbReference type="Pfam" id="PF04226">
    <property type="entry name" value="Transgly_assoc"/>
    <property type="match status" value="1"/>
</dbReference>
<evidence type="ECO:0000256" key="7">
    <source>
        <dbReference type="SAM" id="Phobius"/>
    </source>
</evidence>
<organism evidence="8 9">
    <name type="scientific">Anaeromyxobacter oryzae</name>
    <dbReference type="NCBI Taxonomy" id="2918170"/>
    <lineage>
        <taxon>Bacteria</taxon>
        <taxon>Pseudomonadati</taxon>
        <taxon>Myxococcota</taxon>
        <taxon>Myxococcia</taxon>
        <taxon>Myxococcales</taxon>
        <taxon>Cystobacterineae</taxon>
        <taxon>Anaeromyxobacteraceae</taxon>
        <taxon>Anaeromyxobacter</taxon>
    </lineage>
</organism>
<keyword evidence="5 7" id="KW-1133">Transmembrane helix</keyword>
<feature type="transmembrane region" description="Helical" evidence="7">
    <location>
        <begin position="62"/>
        <end position="82"/>
    </location>
</feature>
<keyword evidence="6 7" id="KW-0472">Membrane</keyword>
<evidence type="ECO:0000256" key="1">
    <source>
        <dbReference type="ARBA" id="ARBA00004651"/>
    </source>
</evidence>
<dbReference type="Proteomes" id="UP001162891">
    <property type="component" value="Chromosome"/>
</dbReference>
<reference evidence="9" key="1">
    <citation type="journal article" date="2022" name="Int. J. Syst. Evol. Microbiol.">
        <title>Anaeromyxobacter oryzae sp. nov., Anaeromyxobacter diazotrophicus sp. nov. and Anaeromyxobacter paludicola sp. nov., isolated from paddy soils.</title>
        <authorList>
            <person name="Itoh H."/>
            <person name="Xu Z."/>
            <person name="Mise K."/>
            <person name="Masuda Y."/>
            <person name="Ushijima N."/>
            <person name="Hayakawa C."/>
            <person name="Shiratori Y."/>
            <person name="Senoo K."/>
        </authorList>
    </citation>
    <scope>NUCLEOTIDE SEQUENCE [LARGE SCALE GENOMIC DNA]</scope>
    <source>
        <strain evidence="9">Red232</strain>
    </source>
</reference>